<comment type="caution">
    <text evidence="8">The sequence shown here is derived from an EMBL/GenBank/DDBJ whole genome shotgun (WGS) entry which is preliminary data.</text>
</comment>
<dbReference type="EMBL" id="CM031812">
    <property type="protein sequence ID" value="KAG6658107.1"/>
    <property type="molecule type" value="Genomic_DNA"/>
</dbReference>
<evidence type="ECO:0000259" key="7">
    <source>
        <dbReference type="Pfam" id="PF12862"/>
    </source>
</evidence>
<proteinExistence type="inferred from homology"/>
<dbReference type="InterPro" id="IPR037679">
    <property type="entry name" value="Apc5"/>
</dbReference>
<keyword evidence="5" id="KW-0833">Ubl conjugation pathway</keyword>
<keyword evidence="9" id="KW-1185">Reference proteome</keyword>
<dbReference type="PANTHER" id="PTHR12830:SF9">
    <property type="entry name" value="ANAPHASE-PROMOTING COMPLEX SUBUNIT 5"/>
    <property type="match status" value="1"/>
</dbReference>
<dbReference type="GO" id="GO:0051301">
    <property type="term" value="P:cell division"/>
    <property type="evidence" value="ECO:0007669"/>
    <property type="project" value="UniProtKB-KW"/>
</dbReference>
<dbReference type="Proteomes" id="UP000811609">
    <property type="component" value="Chromosome 4"/>
</dbReference>
<dbReference type="GO" id="GO:0031145">
    <property type="term" value="P:anaphase-promoting complex-dependent catabolic process"/>
    <property type="evidence" value="ECO:0007669"/>
    <property type="project" value="TreeGrafter"/>
</dbReference>
<keyword evidence="3" id="KW-0132">Cell division</keyword>
<evidence type="ECO:0000256" key="3">
    <source>
        <dbReference type="ARBA" id="ARBA00022618"/>
    </source>
</evidence>
<protein>
    <recommendedName>
        <fullName evidence="2">Anaphase-promoting complex subunit 5</fullName>
    </recommendedName>
</protein>
<dbReference type="GO" id="GO:0005680">
    <property type="term" value="C:anaphase-promoting complex"/>
    <property type="evidence" value="ECO:0007669"/>
    <property type="project" value="InterPro"/>
</dbReference>
<accession>A0A8T1QUA8</accession>
<dbReference type="Pfam" id="PF12862">
    <property type="entry name" value="ANAPC5"/>
    <property type="match status" value="1"/>
</dbReference>
<evidence type="ECO:0000256" key="6">
    <source>
        <dbReference type="ARBA" id="ARBA00023306"/>
    </source>
</evidence>
<name>A0A8T1QUA8_CARIL</name>
<dbReference type="InterPro" id="IPR026000">
    <property type="entry name" value="Apc5_dom"/>
</dbReference>
<keyword evidence="4" id="KW-0498">Mitosis</keyword>
<feature type="domain" description="Anaphase-promoting complex subunit 5" evidence="7">
    <location>
        <begin position="336"/>
        <end position="436"/>
    </location>
</feature>
<reference evidence="8" key="1">
    <citation type="submission" date="2020-12" db="EMBL/GenBank/DDBJ databases">
        <title>WGS assembly of Carya illinoinensis cv. Pawnee.</title>
        <authorList>
            <person name="Platts A."/>
            <person name="Shu S."/>
            <person name="Wright S."/>
            <person name="Barry K."/>
            <person name="Edger P."/>
            <person name="Pires J.C."/>
            <person name="Schmutz J."/>
        </authorList>
    </citation>
    <scope>NUCLEOTIDE SEQUENCE</scope>
    <source>
        <tissue evidence="8">Leaf</tissue>
    </source>
</reference>
<evidence type="ECO:0000256" key="1">
    <source>
        <dbReference type="ARBA" id="ARBA00007450"/>
    </source>
</evidence>
<evidence type="ECO:0000313" key="8">
    <source>
        <dbReference type="EMBL" id="KAG6658107.1"/>
    </source>
</evidence>
<gene>
    <name evidence="8" type="ORF">CIPAW_04G137200</name>
</gene>
<evidence type="ECO:0000313" key="9">
    <source>
        <dbReference type="Proteomes" id="UP000811609"/>
    </source>
</evidence>
<evidence type="ECO:0000256" key="4">
    <source>
        <dbReference type="ARBA" id="ARBA00022776"/>
    </source>
</evidence>
<dbReference type="AlphaFoldDB" id="A0A8T1QUA8"/>
<dbReference type="GO" id="GO:0045842">
    <property type="term" value="P:positive regulation of mitotic metaphase/anaphase transition"/>
    <property type="evidence" value="ECO:0007669"/>
    <property type="project" value="TreeGrafter"/>
</dbReference>
<organism evidence="8 9">
    <name type="scientific">Carya illinoinensis</name>
    <name type="common">Pecan</name>
    <dbReference type="NCBI Taxonomy" id="32201"/>
    <lineage>
        <taxon>Eukaryota</taxon>
        <taxon>Viridiplantae</taxon>
        <taxon>Streptophyta</taxon>
        <taxon>Embryophyta</taxon>
        <taxon>Tracheophyta</taxon>
        <taxon>Spermatophyta</taxon>
        <taxon>Magnoliopsida</taxon>
        <taxon>eudicotyledons</taxon>
        <taxon>Gunneridae</taxon>
        <taxon>Pentapetalae</taxon>
        <taxon>rosids</taxon>
        <taxon>fabids</taxon>
        <taxon>Fagales</taxon>
        <taxon>Juglandaceae</taxon>
        <taxon>Carya</taxon>
    </lineage>
</organism>
<dbReference type="CDD" id="cd16270">
    <property type="entry name" value="Apc5_N"/>
    <property type="match status" value="1"/>
</dbReference>
<dbReference type="PANTHER" id="PTHR12830">
    <property type="entry name" value="ANAPHASE-PROMOTING COMPLEX SUBUNIT 5"/>
    <property type="match status" value="1"/>
</dbReference>
<evidence type="ECO:0000256" key="2">
    <source>
        <dbReference type="ARBA" id="ARBA00016066"/>
    </source>
</evidence>
<evidence type="ECO:0000256" key="5">
    <source>
        <dbReference type="ARBA" id="ARBA00022786"/>
    </source>
</evidence>
<dbReference type="GO" id="GO:0070979">
    <property type="term" value="P:protein K11-linked ubiquitination"/>
    <property type="evidence" value="ECO:0007669"/>
    <property type="project" value="TreeGrafter"/>
</dbReference>
<keyword evidence="6" id="KW-0131">Cell cycle</keyword>
<sequence length="935" mass="103405">MAGIVKPPGAFAITPHKVSVCILLQIYAPSVQISLPFPFSSVAQHNRLGLFLLALTKSCDDILEPKLDELIRQLREVCGLLHDWFIDHLTSRLSSISSPDDLFNFFTDMRGILGGPESGVMEDDQVILDPSSNLGMFLRRCILAFNLLSFEGVCHLLTNIGHYCKEALSSCPSYEAACSEDSNSNLEALLEYENMDLENLVFEKVTEEIEARKSASETVPFHLHAPQTFFGLVEGHDLRRKIVEAALRDIEVLVDVKPKQGDKDREASSYVHPPNDTSRDFEPNCGIFLRSNWQIQGYLQEQADAIEKNGSCVSLNSFELILRRLHKLAPELHRVHFLRYLNSLCHDDYFAALENLHRYFDYSAGTEGIDIVPPASGCNNFGRYEIALLFLGMMHFRLGHPKQALEVLTEAVCVSQQQSNDTCLAFTLAAVCNMLSEIGVSSTSGILGSSFSPSTSIGISLSVQQQLFVLLRGSLKRAESLKLKRLVTSNRLAKAKFDLTHVQRPLLSFGPKASMKLKTCPINVCKELRLSSHLISEFGSESSTMTTDGAFSTVWLKNLQNPLGSVVSSQENGSGSNTNAFQFYAQPSSIPGSVLQLIGSSYLLRATAWEIYGSAPLARINALIYATCFTDALSSSDAALAYVKLIQHLAVFRGYKEAFAAIRIAEEKFLSVSKSRILLLKLQLLHEHNLHLGNLKLAQKVCDELGVLASSVTGVDMELKTEASLRHARTLLAANQFSEAAAVAHSLFCMCYKFNLQVENATVLLLLAEIHKRSGNAVLGLPYALASLSFCQSFNLDLLRASATLTLAELWLSLGSNHAKRALSLIHGAFPMILGHGGLELCARAYIAEAKCYLSDPSFSVFDNPEVVLDPLRQASIELQVLEYHELAAEAFYLMAIVFHKLGQFEEREEAAASFQKHMMALENPQQEQRFLFSI</sequence>
<comment type="similarity">
    <text evidence="1">Belongs to the APC5 family.</text>
</comment>